<keyword evidence="2" id="KW-0347">Helicase</keyword>
<dbReference type="AlphaFoldDB" id="A0A2Z7BMQ8"/>
<sequence>MDRIRHVLTIPGLQFLNYSTAPLERDPDPSLRQHEQHAPYAEIGKSKFLIRPPAAAMCDGAPSLAHDFAVLVAAARPCVAHKIRGGGRQPAAAPAMLRRCRDG</sequence>
<dbReference type="GO" id="GO:0004386">
    <property type="term" value="F:helicase activity"/>
    <property type="evidence" value="ECO:0007669"/>
    <property type="project" value="UniProtKB-KW"/>
</dbReference>
<feature type="region of interest" description="Disordered" evidence="1">
    <location>
        <begin position="84"/>
        <end position="103"/>
    </location>
</feature>
<keyword evidence="2" id="KW-0547">Nucleotide-binding</keyword>
<dbReference type="EMBL" id="KV004077">
    <property type="protein sequence ID" value="KZV35759.1"/>
    <property type="molecule type" value="Genomic_DNA"/>
</dbReference>
<gene>
    <name evidence="2" type="ORF">F511_41479</name>
</gene>
<keyword evidence="2" id="KW-0378">Hydrolase</keyword>
<organism evidence="2 3">
    <name type="scientific">Dorcoceras hygrometricum</name>
    <dbReference type="NCBI Taxonomy" id="472368"/>
    <lineage>
        <taxon>Eukaryota</taxon>
        <taxon>Viridiplantae</taxon>
        <taxon>Streptophyta</taxon>
        <taxon>Embryophyta</taxon>
        <taxon>Tracheophyta</taxon>
        <taxon>Spermatophyta</taxon>
        <taxon>Magnoliopsida</taxon>
        <taxon>eudicotyledons</taxon>
        <taxon>Gunneridae</taxon>
        <taxon>Pentapetalae</taxon>
        <taxon>asterids</taxon>
        <taxon>lamiids</taxon>
        <taxon>Lamiales</taxon>
        <taxon>Gesneriaceae</taxon>
        <taxon>Didymocarpoideae</taxon>
        <taxon>Trichosporeae</taxon>
        <taxon>Loxocarpinae</taxon>
        <taxon>Dorcoceras</taxon>
    </lineage>
</organism>
<evidence type="ECO:0000313" key="3">
    <source>
        <dbReference type="Proteomes" id="UP000250235"/>
    </source>
</evidence>
<evidence type="ECO:0000313" key="2">
    <source>
        <dbReference type="EMBL" id="KZV35759.1"/>
    </source>
</evidence>
<name>A0A2Z7BMQ8_9LAMI</name>
<proteinExistence type="predicted"/>
<accession>A0A2Z7BMQ8</accession>
<keyword evidence="3" id="KW-1185">Reference proteome</keyword>
<keyword evidence="2" id="KW-0067">ATP-binding</keyword>
<dbReference type="Proteomes" id="UP000250235">
    <property type="component" value="Unassembled WGS sequence"/>
</dbReference>
<protein>
    <submittedName>
        <fullName evidence="2">ATP-dependent RNA helicase</fullName>
    </submittedName>
</protein>
<evidence type="ECO:0000256" key="1">
    <source>
        <dbReference type="SAM" id="MobiDB-lite"/>
    </source>
</evidence>
<reference evidence="2 3" key="1">
    <citation type="journal article" date="2015" name="Proc. Natl. Acad. Sci. U.S.A.">
        <title>The resurrection genome of Boea hygrometrica: A blueprint for survival of dehydration.</title>
        <authorList>
            <person name="Xiao L."/>
            <person name="Yang G."/>
            <person name="Zhang L."/>
            <person name="Yang X."/>
            <person name="Zhao S."/>
            <person name="Ji Z."/>
            <person name="Zhou Q."/>
            <person name="Hu M."/>
            <person name="Wang Y."/>
            <person name="Chen M."/>
            <person name="Xu Y."/>
            <person name="Jin H."/>
            <person name="Xiao X."/>
            <person name="Hu G."/>
            <person name="Bao F."/>
            <person name="Hu Y."/>
            <person name="Wan P."/>
            <person name="Li L."/>
            <person name="Deng X."/>
            <person name="Kuang T."/>
            <person name="Xiang C."/>
            <person name="Zhu J.K."/>
            <person name="Oliver M.J."/>
            <person name="He Y."/>
        </authorList>
    </citation>
    <scope>NUCLEOTIDE SEQUENCE [LARGE SCALE GENOMIC DNA]</scope>
    <source>
        <strain evidence="3">cv. XS01</strain>
    </source>
</reference>